<dbReference type="Gene3D" id="3.40.50.970">
    <property type="match status" value="1"/>
</dbReference>
<evidence type="ECO:0000256" key="3">
    <source>
        <dbReference type="ARBA" id="ARBA00023052"/>
    </source>
</evidence>
<dbReference type="CDD" id="cd02000">
    <property type="entry name" value="TPP_E1_PDC_ADC_BCADC"/>
    <property type="match status" value="1"/>
</dbReference>
<dbReference type="PANTHER" id="PTHR43380">
    <property type="entry name" value="2-OXOISOVALERATE DEHYDROGENASE SUBUNIT ALPHA, MITOCHONDRIAL"/>
    <property type="match status" value="1"/>
</dbReference>
<dbReference type="PANTHER" id="PTHR43380:SF1">
    <property type="entry name" value="2-OXOISOVALERATE DEHYDROGENASE SUBUNIT ALPHA, MITOCHONDRIAL"/>
    <property type="match status" value="1"/>
</dbReference>
<name>A0A0P1H612_9RHOB</name>
<dbReference type="EMBL" id="CYSR01000004">
    <property type="protein sequence ID" value="CUH98312.1"/>
    <property type="molecule type" value="Genomic_DNA"/>
</dbReference>
<dbReference type="InterPro" id="IPR029061">
    <property type="entry name" value="THDP-binding"/>
</dbReference>
<comment type="subunit">
    <text evidence="4">Heterodimer of an alpha and a beta chain.</text>
</comment>
<keyword evidence="3 4" id="KW-0786">Thiamine pyrophosphate</keyword>
<accession>A0A0P1H612</accession>
<dbReference type="InterPro" id="IPR001017">
    <property type="entry name" value="DH_E1"/>
</dbReference>
<dbReference type="Proteomes" id="UP000051326">
    <property type="component" value="Unassembled WGS sequence"/>
</dbReference>
<dbReference type="GO" id="GO:0004739">
    <property type="term" value="F:pyruvate dehydrogenase (acetyl-transferring) activity"/>
    <property type="evidence" value="ECO:0007669"/>
    <property type="project" value="UniProtKB-UniRule"/>
</dbReference>
<evidence type="ECO:0000256" key="1">
    <source>
        <dbReference type="ARBA" id="ARBA00001964"/>
    </source>
</evidence>
<sequence length="364" mass="38984">MPHVPDQQGTAAGLAAIPFTRYLTAQGTVQGVLPEFARQRTELTALYAGMLRTRLFDKKAVALQRTGRLGTFASSLGQEAAAVGTAAAMRPEDVLLPSFREQGAQFWRGVRMEESLLYWGGDERGSDFAGPRQDFPVCVPVSTQYPQAVGVALAFQLRGEARCAVAVGGDGSTSRGDFHEALNMAGVWTLPAVFVINNNQWAISVPLSSQTAAPTLAQKAVAAGLPSEQADGCDVIAVRDAVDRALARARSGGGASVIECISYRLADHTTADDAARYRDDAEVSKHWAAEPLRRLRKHLQDAHGWTRQEEEALKAEIGAEVEAAAEAYLATPPQPDTAVADYLYAGLPDTRAPQRAQPAEARDD</sequence>
<comment type="catalytic activity">
    <reaction evidence="4">
        <text>N(6)-[(R)-lipoyl]-L-lysyl-[protein] + pyruvate + H(+) = N(6)-[(R)-S(8)-acetyldihydrolipoyl]-L-lysyl-[protein] + CO2</text>
        <dbReference type="Rhea" id="RHEA:19189"/>
        <dbReference type="Rhea" id="RHEA-COMP:10474"/>
        <dbReference type="Rhea" id="RHEA-COMP:10478"/>
        <dbReference type="ChEBI" id="CHEBI:15361"/>
        <dbReference type="ChEBI" id="CHEBI:15378"/>
        <dbReference type="ChEBI" id="CHEBI:16526"/>
        <dbReference type="ChEBI" id="CHEBI:83099"/>
        <dbReference type="ChEBI" id="CHEBI:83111"/>
        <dbReference type="EC" id="1.2.4.1"/>
    </reaction>
</comment>
<gene>
    <name evidence="6" type="primary">pdhA</name>
    <name evidence="6" type="ORF">PHA8399_00426</name>
</gene>
<dbReference type="GO" id="GO:0009083">
    <property type="term" value="P:branched-chain amino acid catabolic process"/>
    <property type="evidence" value="ECO:0007669"/>
    <property type="project" value="TreeGrafter"/>
</dbReference>
<dbReference type="Pfam" id="PF00676">
    <property type="entry name" value="E1_dh"/>
    <property type="match status" value="1"/>
</dbReference>
<organism evidence="6 7">
    <name type="scientific">Leisingera aquaemixtae</name>
    <dbReference type="NCBI Taxonomy" id="1396826"/>
    <lineage>
        <taxon>Bacteria</taxon>
        <taxon>Pseudomonadati</taxon>
        <taxon>Pseudomonadota</taxon>
        <taxon>Alphaproteobacteria</taxon>
        <taxon>Rhodobacterales</taxon>
        <taxon>Roseobacteraceae</taxon>
        <taxon>Leisingera</taxon>
    </lineage>
</organism>
<keyword evidence="4 6" id="KW-0670">Pyruvate</keyword>
<comment type="cofactor">
    <cofactor evidence="1 4">
        <name>thiamine diphosphate</name>
        <dbReference type="ChEBI" id="CHEBI:58937"/>
    </cofactor>
</comment>
<keyword evidence="2 4" id="KW-0560">Oxidoreductase</keyword>
<reference evidence="6 7" key="1">
    <citation type="submission" date="2015-09" db="EMBL/GenBank/DDBJ databases">
        <authorList>
            <consortium name="Swine Surveillance"/>
        </authorList>
    </citation>
    <scope>NUCLEOTIDE SEQUENCE [LARGE SCALE GENOMIC DNA]</scope>
    <source>
        <strain evidence="6 7">CECT 8399</strain>
    </source>
</reference>
<dbReference type="NCBIfam" id="TIGR03181">
    <property type="entry name" value="PDH_E1_alph_x"/>
    <property type="match status" value="1"/>
</dbReference>
<feature type="domain" description="Dehydrogenase E1 component" evidence="5">
    <location>
        <begin position="50"/>
        <end position="327"/>
    </location>
</feature>
<dbReference type="STRING" id="1396826.PHA8399_00426"/>
<evidence type="ECO:0000313" key="6">
    <source>
        <dbReference type="EMBL" id="CUH98312.1"/>
    </source>
</evidence>
<dbReference type="RefSeq" id="WP_058284560.1">
    <property type="nucleotide sequence ID" value="NZ_CYSR01000004.1"/>
</dbReference>
<dbReference type="SUPFAM" id="SSF52518">
    <property type="entry name" value="Thiamin diphosphate-binding fold (THDP-binding)"/>
    <property type="match status" value="1"/>
</dbReference>
<evidence type="ECO:0000256" key="2">
    <source>
        <dbReference type="ARBA" id="ARBA00023002"/>
    </source>
</evidence>
<comment type="function">
    <text evidence="4">The pyruvate dehydrogenase complex catalyzes the overall conversion of pyruvate to acetyl-CoA and CO(2). It contains multiple copies of three enzymatic components: pyruvate dehydrogenase (E1), dihydrolipoamide acetyltransferase (E2) and lipoamide dehydrogenase (E3).</text>
</comment>
<dbReference type="EC" id="1.2.4.1" evidence="4"/>
<evidence type="ECO:0000256" key="4">
    <source>
        <dbReference type="RuleBase" id="RU366007"/>
    </source>
</evidence>
<evidence type="ECO:0000313" key="7">
    <source>
        <dbReference type="Proteomes" id="UP000051326"/>
    </source>
</evidence>
<evidence type="ECO:0000259" key="5">
    <source>
        <dbReference type="Pfam" id="PF00676"/>
    </source>
</evidence>
<dbReference type="InterPro" id="IPR050771">
    <property type="entry name" value="Alpha-ketoacid_DH_E1_comp"/>
</dbReference>
<dbReference type="AlphaFoldDB" id="A0A0P1H612"/>
<protein>
    <recommendedName>
        <fullName evidence="4">Pyruvate dehydrogenase E1 component subunit alpha</fullName>
        <ecNumber evidence="4">1.2.4.1</ecNumber>
    </recommendedName>
</protein>
<proteinExistence type="predicted"/>
<dbReference type="InterPro" id="IPR017596">
    <property type="entry name" value="PdhA/BkdA"/>
</dbReference>